<sequence length="66" mass="7548">MKAWLVLFALLFVLAQFGLWVKTFIAPLPWYIFGGILLAIASNYEKAITNMINSQMDKVFKGNNHE</sequence>
<organism evidence="2 3">
    <name type="scientific">Cyanobacterium stanieri LEGE 03274</name>
    <dbReference type="NCBI Taxonomy" id="1828756"/>
    <lineage>
        <taxon>Bacteria</taxon>
        <taxon>Bacillati</taxon>
        <taxon>Cyanobacteriota</taxon>
        <taxon>Cyanophyceae</taxon>
        <taxon>Oscillatoriophycideae</taxon>
        <taxon>Chroococcales</taxon>
        <taxon>Geminocystaceae</taxon>
        <taxon>Cyanobacterium</taxon>
    </lineage>
</organism>
<dbReference type="EMBL" id="JADEWC010000003">
    <property type="protein sequence ID" value="MBE9221470.1"/>
    <property type="molecule type" value="Genomic_DNA"/>
</dbReference>
<protein>
    <submittedName>
        <fullName evidence="2">Uncharacterized protein</fullName>
    </submittedName>
</protein>
<keyword evidence="1" id="KW-0812">Transmembrane</keyword>
<dbReference type="RefSeq" id="WP_193799666.1">
    <property type="nucleotide sequence ID" value="NZ_JADEWC010000003.1"/>
</dbReference>
<evidence type="ECO:0000313" key="2">
    <source>
        <dbReference type="EMBL" id="MBE9221470.1"/>
    </source>
</evidence>
<gene>
    <name evidence="2" type="ORF">IQ215_02050</name>
</gene>
<evidence type="ECO:0000313" key="3">
    <source>
        <dbReference type="Proteomes" id="UP000654604"/>
    </source>
</evidence>
<proteinExistence type="predicted"/>
<dbReference type="Proteomes" id="UP000654604">
    <property type="component" value="Unassembled WGS sequence"/>
</dbReference>
<feature type="transmembrane region" description="Helical" evidence="1">
    <location>
        <begin position="28"/>
        <end position="44"/>
    </location>
</feature>
<accession>A0ABR9V0R0</accession>
<comment type="caution">
    <text evidence="2">The sequence shown here is derived from an EMBL/GenBank/DDBJ whole genome shotgun (WGS) entry which is preliminary data.</text>
</comment>
<keyword evidence="3" id="KW-1185">Reference proteome</keyword>
<reference evidence="2 3" key="1">
    <citation type="submission" date="2020-10" db="EMBL/GenBank/DDBJ databases">
        <authorList>
            <person name="Castelo-Branco R."/>
            <person name="Eusebio N."/>
            <person name="Adriana R."/>
            <person name="Vieira A."/>
            <person name="Brugerolle De Fraissinette N."/>
            <person name="Rezende De Castro R."/>
            <person name="Schneider M.P."/>
            <person name="Vasconcelos V."/>
            <person name="Leao P.N."/>
        </authorList>
    </citation>
    <scope>NUCLEOTIDE SEQUENCE [LARGE SCALE GENOMIC DNA]</scope>
    <source>
        <strain evidence="2 3">LEGE 03274</strain>
    </source>
</reference>
<evidence type="ECO:0000256" key="1">
    <source>
        <dbReference type="SAM" id="Phobius"/>
    </source>
</evidence>
<keyword evidence="1" id="KW-1133">Transmembrane helix</keyword>
<name>A0ABR9V0R0_9CHRO</name>
<keyword evidence="1" id="KW-0472">Membrane</keyword>